<dbReference type="InterPro" id="IPR003445">
    <property type="entry name" value="Cat_transpt"/>
</dbReference>
<dbReference type="PANTHER" id="PTHR32024:SF4">
    <property type="entry name" value="KTR SYSTEM POTASSIUM UPTAKE PROTEIN D"/>
    <property type="match status" value="1"/>
</dbReference>
<organism evidence="9 10">
    <name type="scientific">Paenibacillus chondroitinus</name>
    <dbReference type="NCBI Taxonomy" id="59842"/>
    <lineage>
        <taxon>Bacteria</taxon>
        <taxon>Bacillati</taxon>
        <taxon>Bacillota</taxon>
        <taxon>Bacilli</taxon>
        <taxon>Bacillales</taxon>
        <taxon>Paenibacillaceae</taxon>
        <taxon>Paenibacillus</taxon>
    </lineage>
</organism>
<evidence type="ECO:0000313" key="9">
    <source>
        <dbReference type="EMBL" id="MEB4799195.1"/>
    </source>
</evidence>
<evidence type="ECO:0000256" key="1">
    <source>
        <dbReference type="ARBA" id="ARBA00004651"/>
    </source>
</evidence>
<feature type="transmembrane region" description="Helical" evidence="8">
    <location>
        <begin position="21"/>
        <end position="41"/>
    </location>
</feature>
<keyword evidence="4 8" id="KW-0812">Transmembrane</keyword>
<evidence type="ECO:0000256" key="2">
    <source>
        <dbReference type="ARBA" id="ARBA00022448"/>
    </source>
</evidence>
<evidence type="ECO:0000256" key="4">
    <source>
        <dbReference type="ARBA" id="ARBA00022692"/>
    </source>
</evidence>
<comment type="subcellular location">
    <subcellularLocation>
        <location evidence="1">Cell membrane</location>
        <topology evidence="1">Multi-pass membrane protein</topology>
    </subcellularLocation>
</comment>
<keyword evidence="3" id="KW-1003">Cell membrane</keyword>
<accession>A0ABU6DN60</accession>
<sequence length="127" mass="14455">MRSRRSRLRNWIEKRSPAQVIAGYYFLAMIFSVALFSIPVVHKPGIHVSFFHTIFTAVSVASDTGLAVFNVAETYSVFGYFVIMLVLQFGGIGIMAMSTFFWLLLDRRIGLTQRRKHHPKLTGISEL</sequence>
<keyword evidence="2" id="KW-0813">Transport</keyword>
<dbReference type="PANTHER" id="PTHR32024">
    <property type="entry name" value="TRK SYSTEM POTASSIUM UPTAKE PROTEIN TRKG-RELATED"/>
    <property type="match status" value="1"/>
</dbReference>
<protein>
    <submittedName>
        <fullName evidence="9">Potassium transporter TrkG</fullName>
    </submittedName>
</protein>
<evidence type="ECO:0000256" key="8">
    <source>
        <dbReference type="SAM" id="Phobius"/>
    </source>
</evidence>
<dbReference type="RefSeq" id="WP_127456923.1">
    <property type="nucleotide sequence ID" value="NZ_JAROBY010000111.1"/>
</dbReference>
<proteinExistence type="predicted"/>
<evidence type="ECO:0000256" key="5">
    <source>
        <dbReference type="ARBA" id="ARBA00022989"/>
    </source>
</evidence>
<dbReference type="Proteomes" id="UP001355653">
    <property type="component" value="Unassembled WGS sequence"/>
</dbReference>
<evidence type="ECO:0000313" key="10">
    <source>
        <dbReference type="Proteomes" id="UP001355653"/>
    </source>
</evidence>
<gene>
    <name evidence="9" type="ORF">P5G65_35610</name>
</gene>
<keyword evidence="5 8" id="KW-1133">Transmembrane helix</keyword>
<reference evidence="9 10" key="1">
    <citation type="submission" date="2023-03" db="EMBL/GenBank/DDBJ databases">
        <title>Bacillus Genome Sequencing.</title>
        <authorList>
            <person name="Dunlap C."/>
        </authorList>
    </citation>
    <scope>NUCLEOTIDE SEQUENCE [LARGE SCALE GENOMIC DNA]</scope>
    <source>
        <strain evidence="9 10">NRS-1351</strain>
    </source>
</reference>
<evidence type="ECO:0000256" key="7">
    <source>
        <dbReference type="ARBA" id="ARBA00023136"/>
    </source>
</evidence>
<keyword evidence="10" id="KW-1185">Reference proteome</keyword>
<keyword evidence="7 8" id="KW-0472">Membrane</keyword>
<feature type="transmembrane region" description="Helical" evidence="8">
    <location>
        <begin position="78"/>
        <end position="105"/>
    </location>
</feature>
<name>A0ABU6DN60_9BACL</name>
<keyword evidence="6" id="KW-0406">Ion transport</keyword>
<evidence type="ECO:0000256" key="3">
    <source>
        <dbReference type="ARBA" id="ARBA00022475"/>
    </source>
</evidence>
<evidence type="ECO:0000256" key="6">
    <source>
        <dbReference type="ARBA" id="ARBA00023065"/>
    </source>
</evidence>
<comment type="caution">
    <text evidence="9">The sequence shown here is derived from an EMBL/GenBank/DDBJ whole genome shotgun (WGS) entry which is preliminary data.</text>
</comment>
<dbReference type="EMBL" id="JAROBY010000111">
    <property type="protein sequence ID" value="MEB4799195.1"/>
    <property type="molecule type" value="Genomic_DNA"/>
</dbReference>
<dbReference type="Pfam" id="PF02386">
    <property type="entry name" value="TrkH"/>
    <property type="match status" value="1"/>
</dbReference>